<keyword evidence="9 17" id="KW-0482">Metalloprotease</keyword>
<comment type="subcellular location">
    <subcellularLocation>
        <location evidence="1">Secreted</location>
    </subcellularLocation>
</comment>
<evidence type="ECO:0000256" key="1">
    <source>
        <dbReference type="ARBA" id="ARBA00004613"/>
    </source>
</evidence>
<evidence type="ECO:0000313" key="18">
    <source>
        <dbReference type="Proteomes" id="UP001249851"/>
    </source>
</evidence>
<keyword evidence="18" id="KW-1185">Reference proteome</keyword>
<evidence type="ECO:0000256" key="11">
    <source>
        <dbReference type="ARBA" id="ARBA00023180"/>
    </source>
</evidence>
<feature type="binding site" evidence="13 15">
    <location>
        <position position="323"/>
    </location>
    <ligand>
        <name>Zn(2+)</name>
        <dbReference type="ChEBI" id="CHEBI:29105"/>
        <note>catalytic</note>
    </ligand>
</feature>
<dbReference type="SMART" id="SM00209">
    <property type="entry name" value="TSP1"/>
    <property type="match status" value="3"/>
</dbReference>
<dbReference type="InterPro" id="IPR041645">
    <property type="entry name" value="ADAMTS_CR_2"/>
</dbReference>
<keyword evidence="3" id="KW-0645">Protease</keyword>
<comment type="cofactor">
    <cofactor evidence="13">
        <name>Zn(2+)</name>
        <dbReference type="ChEBI" id="CHEBI:29105"/>
    </cofactor>
    <text evidence="13">Binds 1 zinc ion per subunit.</text>
</comment>
<dbReference type="InterPro" id="IPR050439">
    <property type="entry name" value="ADAMTS_ADAMTS-like"/>
</dbReference>
<dbReference type="PROSITE" id="PS50092">
    <property type="entry name" value="TSP1"/>
    <property type="match status" value="2"/>
</dbReference>
<dbReference type="Pfam" id="PF19030">
    <property type="entry name" value="TSP1_ADAMTS"/>
    <property type="match status" value="3"/>
</dbReference>
<dbReference type="InterPro" id="IPR001590">
    <property type="entry name" value="Peptidase_M12B"/>
</dbReference>
<dbReference type="Gene3D" id="2.60.120.830">
    <property type="match status" value="1"/>
</dbReference>
<dbReference type="Proteomes" id="UP001249851">
    <property type="component" value="Unassembled WGS sequence"/>
</dbReference>
<keyword evidence="2" id="KW-0964">Secreted</keyword>
<dbReference type="PANTHER" id="PTHR13723">
    <property type="entry name" value="ADAMTS A DISINTEGRIN AND METALLOPROTEASE WITH THROMBOSPONDIN MOTIFS PROTEASE"/>
    <property type="match status" value="1"/>
</dbReference>
<dbReference type="EMBL" id="JARQWQ010000041">
    <property type="protein sequence ID" value="KAK2559265.1"/>
    <property type="molecule type" value="Genomic_DNA"/>
</dbReference>
<reference evidence="17" key="2">
    <citation type="journal article" date="2023" name="Science">
        <title>Genomic signatures of disease resistance in endangered staghorn corals.</title>
        <authorList>
            <person name="Vollmer S.V."/>
            <person name="Selwyn J.D."/>
            <person name="Despard B.A."/>
            <person name="Roesel C.L."/>
        </authorList>
    </citation>
    <scope>NUCLEOTIDE SEQUENCE</scope>
    <source>
        <strain evidence="17">K2</strain>
    </source>
</reference>
<evidence type="ECO:0000256" key="9">
    <source>
        <dbReference type="ARBA" id="ARBA00023049"/>
    </source>
</evidence>
<dbReference type="InterPro" id="IPR013273">
    <property type="entry name" value="ADAMTS/ADAMTS-like"/>
</dbReference>
<comment type="caution">
    <text evidence="15">Lacks conserved residue(s) required for the propagation of feature annotation.</text>
</comment>
<feature type="disulfide bond" evidence="14">
    <location>
        <begin position="400"/>
        <end position="424"/>
    </location>
</feature>
<feature type="binding site" evidence="13">
    <location>
        <position position="368"/>
    </location>
    <ligand>
        <name>Ca(2+)</name>
        <dbReference type="ChEBI" id="CHEBI:29108"/>
        <label>1</label>
    </ligand>
</feature>
<dbReference type="Pfam" id="PF01421">
    <property type="entry name" value="Reprolysin"/>
    <property type="match status" value="1"/>
</dbReference>
<evidence type="ECO:0000256" key="8">
    <source>
        <dbReference type="ARBA" id="ARBA00022833"/>
    </source>
</evidence>
<feature type="binding site" evidence="13">
    <location>
        <position position="371"/>
    </location>
    <ligand>
        <name>Ca(2+)</name>
        <dbReference type="ChEBI" id="CHEBI:29108"/>
        <label>1</label>
    </ligand>
</feature>
<feature type="active site" evidence="12 15">
    <location>
        <position position="314"/>
    </location>
</feature>
<dbReference type="Pfam" id="PF19236">
    <property type="entry name" value="ADAMTS_CR_3"/>
    <property type="match status" value="1"/>
</dbReference>
<dbReference type="GO" id="GO:0005576">
    <property type="term" value="C:extracellular region"/>
    <property type="evidence" value="ECO:0007669"/>
    <property type="project" value="UniProtKB-SubCell"/>
</dbReference>
<sequence>MTELELERYFGVQTFDDVPEYELIEPYLADPKGDFVSHMIHDRDRYRRELRDSSEWNYVLNAFDKKMHLKLKRNTRLVRPGLELETRHENEDVTRTPVNLNSYFHGKIASDPDSFVAVGNAYGLIGMLRLSRDTFFIHPVPDHLTKHVTTQSKPHLIYKKSSSLPICQSDMEFDAADSMSDINGANSSSSLHKFLQVELLADENVAAKHGNDTADFLLVLANIVAGMFRDHSIGRIKVNYVVSRLVIITNKELNVNKNASNRERMGKLNAWIEKHKPRNKSDPLYLDVTTLIHVIVSNVNGYAGLQTAGVIAHETAHNFGVRHDNNKPCKGSINIMAEVLPGGKGAFKWSACSKSVLQTFLSGPGSQCLDDLPQVSIPTLTDKSLANDLPGHLFDADAQCRFIYGRDFRQCPHNGLRKCSYLYCSRTWSVCVSLFAPPADGTKCGPRHSAHIDLVTGVLGGISCLCQPIQKVDCPLPSYRDIKCNKTDPGSSAHFSRDSCRLACIKHGWFVRYHGTVANGNRCNNRPESFDVCIDGKCRAVGCDHVLESGTRKDRCGICGGNGDTCIEEKSEYTKDHQGYSYDKADTIVVLPVGTANAIFKKRGNTYNNLGIQDNSTGTYIIALPSLSRSIYYKGTRINYKHSQYKYADSISLDGPTQVPLRVVFVWLYEANQGVDFQYYRPLLPNETSQFVPSKWIHGNWSTCSEKCGQGVSTREVSCVRSDDETPASFNSCSKALKPTSQQICNNASCNPEWYLTEWNTCSKTCGNGSHFRLMYCRKQINASYFEKLDDSACDIKCSATCGGGLMTRKLECVKINEHGMTELVHDHLCRYAAKPLTETVCNVDKPCDPPPEMQVACFVGADKMREILGYFTDNIPWENTNEVVQKCARLAHQKGYKLFALGKNGLCLSDADVQNIYHASGTYGAFCRSGIGIDNSIFVYTFAIGAADHQGPKSFIVQHTTYQFVRRQLSVRSSQPEASSLSSKEMKCRDEPLPVLEPLGCYHDNISDRALPDLYANVRDQIIWTQMNVTVNQCARVAQDIGYEYFAVQFYGECFGGMKAGENYDKYGKSTNCWKFDKNSDFAVGSHFSNFVYRIKQDRKIDV</sequence>
<keyword evidence="6" id="KW-0677">Repeat</keyword>
<dbReference type="AlphaFoldDB" id="A0AAD9V3E0"/>
<evidence type="ECO:0000256" key="15">
    <source>
        <dbReference type="PROSITE-ProRule" id="PRU00276"/>
    </source>
</evidence>
<keyword evidence="8 13" id="KW-0862">Zinc</keyword>
<keyword evidence="5" id="KW-0732">Signal</keyword>
<dbReference type="Pfam" id="PF17771">
    <property type="entry name" value="ADAMTS_CR_2"/>
    <property type="match status" value="1"/>
</dbReference>
<evidence type="ECO:0000256" key="7">
    <source>
        <dbReference type="ARBA" id="ARBA00022801"/>
    </source>
</evidence>
<evidence type="ECO:0000256" key="5">
    <source>
        <dbReference type="ARBA" id="ARBA00022729"/>
    </source>
</evidence>
<keyword evidence="11" id="KW-0325">Glycoprotein</keyword>
<feature type="binding site" evidence="13 15">
    <location>
        <position position="313"/>
    </location>
    <ligand>
        <name>Zn(2+)</name>
        <dbReference type="ChEBI" id="CHEBI:29105"/>
        <note>catalytic</note>
    </ligand>
</feature>
<keyword evidence="7" id="KW-0378">Hydrolase</keyword>
<feature type="binding site" evidence="13 15">
    <location>
        <position position="317"/>
    </location>
    <ligand>
        <name>Zn(2+)</name>
        <dbReference type="ChEBI" id="CHEBI:29105"/>
        <note>catalytic</note>
    </ligand>
</feature>
<dbReference type="GO" id="GO:0004222">
    <property type="term" value="F:metalloendopeptidase activity"/>
    <property type="evidence" value="ECO:0007669"/>
    <property type="project" value="InterPro"/>
</dbReference>
<gene>
    <name evidence="17" type="ORF">P5673_018412</name>
</gene>
<dbReference type="PRINTS" id="PR01857">
    <property type="entry name" value="ADAMTSFAMILY"/>
</dbReference>
<evidence type="ECO:0000256" key="14">
    <source>
        <dbReference type="PIRSR" id="PIRSR613273-3"/>
    </source>
</evidence>
<dbReference type="FunFam" id="2.20.100.10:FF:000005">
    <property type="entry name" value="ADAM metallopeptidase with thrombospondin type 1 motif 9"/>
    <property type="match status" value="1"/>
</dbReference>
<name>A0AAD9V3E0_ACRCE</name>
<dbReference type="InterPro" id="IPR024079">
    <property type="entry name" value="MetalloPept_cat_dom_sf"/>
</dbReference>
<dbReference type="GO" id="GO:0046872">
    <property type="term" value="F:metal ion binding"/>
    <property type="evidence" value="ECO:0007669"/>
    <property type="project" value="UniProtKB-KW"/>
</dbReference>
<evidence type="ECO:0000256" key="13">
    <source>
        <dbReference type="PIRSR" id="PIRSR613273-2"/>
    </source>
</evidence>
<evidence type="ECO:0000256" key="6">
    <source>
        <dbReference type="ARBA" id="ARBA00022737"/>
    </source>
</evidence>
<dbReference type="Gene3D" id="2.20.100.10">
    <property type="entry name" value="Thrombospondin type-1 (TSP1) repeat"/>
    <property type="match status" value="2"/>
</dbReference>
<reference evidence="17" key="1">
    <citation type="journal article" date="2023" name="G3 (Bethesda)">
        <title>Whole genome assembly and annotation of the endangered Caribbean coral Acropora cervicornis.</title>
        <authorList>
            <person name="Selwyn J.D."/>
            <person name="Vollmer S.V."/>
        </authorList>
    </citation>
    <scope>NUCLEOTIDE SEQUENCE</scope>
    <source>
        <strain evidence="17">K2</strain>
    </source>
</reference>
<organism evidence="17 18">
    <name type="scientific">Acropora cervicornis</name>
    <name type="common">Staghorn coral</name>
    <dbReference type="NCBI Taxonomy" id="6130"/>
    <lineage>
        <taxon>Eukaryota</taxon>
        <taxon>Metazoa</taxon>
        <taxon>Cnidaria</taxon>
        <taxon>Anthozoa</taxon>
        <taxon>Hexacorallia</taxon>
        <taxon>Scleractinia</taxon>
        <taxon>Astrocoeniina</taxon>
        <taxon>Acroporidae</taxon>
        <taxon>Acropora</taxon>
    </lineage>
</organism>
<feature type="disulfide bond" evidence="14">
    <location>
        <begin position="411"/>
        <end position="431"/>
    </location>
</feature>
<evidence type="ECO:0000256" key="4">
    <source>
        <dbReference type="ARBA" id="ARBA00022723"/>
    </source>
</evidence>
<proteinExistence type="predicted"/>
<dbReference type="InterPro" id="IPR000884">
    <property type="entry name" value="TSP1_rpt"/>
</dbReference>
<protein>
    <submittedName>
        <fullName evidence="17">A disintegrin and metalloproteinase with thrombospondin motifs 6</fullName>
    </submittedName>
</protein>
<dbReference type="GO" id="GO:0030198">
    <property type="term" value="P:extracellular matrix organization"/>
    <property type="evidence" value="ECO:0007669"/>
    <property type="project" value="InterPro"/>
</dbReference>
<accession>A0AAD9V3E0</accession>
<feature type="binding site" evidence="13">
    <location>
        <position position="287"/>
    </location>
    <ligand>
        <name>Ca(2+)</name>
        <dbReference type="ChEBI" id="CHEBI:29108"/>
        <label>1</label>
    </ligand>
</feature>
<dbReference type="PANTHER" id="PTHR13723:SF200">
    <property type="entry name" value="ADAM METALLOPEPTIDASE WITH THROMBOSPONDIN TYPE 1 MOTIF B, ISOFORM B"/>
    <property type="match status" value="1"/>
</dbReference>
<dbReference type="Pfam" id="PF01562">
    <property type="entry name" value="Pep_M12B_propep"/>
    <property type="match status" value="1"/>
</dbReference>
<evidence type="ECO:0000259" key="16">
    <source>
        <dbReference type="PROSITE" id="PS50215"/>
    </source>
</evidence>
<feature type="disulfide bond" evidence="14">
    <location>
        <begin position="329"/>
        <end position="352"/>
    </location>
</feature>
<dbReference type="SUPFAM" id="SSF55486">
    <property type="entry name" value="Metalloproteases ('zincins'), catalytic domain"/>
    <property type="match status" value="1"/>
</dbReference>
<dbReference type="GO" id="GO:0006508">
    <property type="term" value="P:proteolysis"/>
    <property type="evidence" value="ECO:0007669"/>
    <property type="project" value="UniProtKB-KW"/>
</dbReference>
<evidence type="ECO:0000313" key="17">
    <source>
        <dbReference type="EMBL" id="KAK2559265.1"/>
    </source>
</evidence>
<keyword evidence="10 14" id="KW-1015">Disulfide bond</keyword>
<dbReference type="Gene3D" id="3.40.1620.60">
    <property type="match status" value="1"/>
</dbReference>
<keyword evidence="4 13" id="KW-0479">Metal-binding</keyword>
<dbReference type="Gene3D" id="3.40.390.10">
    <property type="entry name" value="Collagenase (Catalytic Domain)"/>
    <property type="match status" value="2"/>
</dbReference>
<feature type="binding site" evidence="13">
    <location>
        <position position="371"/>
    </location>
    <ligand>
        <name>Ca(2+)</name>
        <dbReference type="ChEBI" id="CHEBI:29108"/>
        <label>2</label>
    </ligand>
</feature>
<evidence type="ECO:0000256" key="2">
    <source>
        <dbReference type="ARBA" id="ARBA00022525"/>
    </source>
</evidence>
<dbReference type="GO" id="GO:0031012">
    <property type="term" value="C:extracellular matrix"/>
    <property type="evidence" value="ECO:0007669"/>
    <property type="project" value="TreeGrafter"/>
</dbReference>
<dbReference type="PROSITE" id="PS50215">
    <property type="entry name" value="ADAM_MEPRO"/>
    <property type="match status" value="1"/>
</dbReference>
<feature type="domain" description="Peptidase M12B" evidence="16">
    <location>
        <begin position="193"/>
        <end position="373"/>
    </location>
</feature>
<evidence type="ECO:0000256" key="12">
    <source>
        <dbReference type="PIRSR" id="PIRSR613273-1"/>
    </source>
</evidence>
<dbReference type="InterPro" id="IPR036383">
    <property type="entry name" value="TSP1_rpt_sf"/>
</dbReference>
<dbReference type="SUPFAM" id="SSF82895">
    <property type="entry name" value="TSP-1 type 1 repeat"/>
    <property type="match status" value="3"/>
</dbReference>
<comment type="caution">
    <text evidence="17">The sequence shown here is derived from an EMBL/GenBank/DDBJ whole genome shotgun (WGS) entry which is preliminary data.</text>
</comment>
<evidence type="ECO:0000256" key="3">
    <source>
        <dbReference type="ARBA" id="ARBA00022670"/>
    </source>
</evidence>
<dbReference type="InterPro" id="IPR045371">
    <property type="entry name" value="ADAMTS_CR_3"/>
</dbReference>
<dbReference type="InterPro" id="IPR002870">
    <property type="entry name" value="Peptidase_M12B_N"/>
</dbReference>
<keyword evidence="13" id="KW-0106">Calcium</keyword>
<evidence type="ECO:0000256" key="10">
    <source>
        <dbReference type="ARBA" id="ARBA00023157"/>
    </source>
</evidence>